<dbReference type="InterPro" id="IPR029030">
    <property type="entry name" value="Caspase-like_dom_sf"/>
</dbReference>
<dbReference type="InterPro" id="IPR052039">
    <property type="entry name" value="Caspase-related_regulators"/>
</dbReference>
<name>A0A2T6BYJ0_9FLAO</name>
<organism evidence="2 3">
    <name type="scientific">Kordia periserrulae</name>
    <dbReference type="NCBI Taxonomy" id="701523"/>
    <lineage>
        <taxon>Bacteria</taxon>
        <taxon>Pseudomonadati</taxon>
        <taxon>Bacteroidota</taxon>
        <taxon>Flavobacteriia</taxon>
        <taxon>Flavobacteriales</taxon>
        <taxon>Flavobacteriaceae</taxon>
        <taxon>Kordia</taxon>
    </lineage>
</organism>
<comment type="caution">
    <text evidence="2">The sequence shown here is derived from an EMBL/GenBank/DDBJ whole genome shotgun (WGS) entry which is preliminary data.</text>
</comment>
<dbReference type="GO" id="GO:0004197">
    <property type="term" value="F:cysteine-type endopeptidase activity"/>
    <property type="evidence" value="ECO:0007669"/>
    <property type="project" value="InterPro"/>
</dbReference>
<dbReference type="GO" id="GO:0006508">
    <property type="term" value="P:proteolysis"/>
    <property type="evidence" value="ECO:0007669"/>
    <property type="project" value="InterPro"/>
</dbReference>
<dbReference type="InterPro" id="IPR011600">
    <property type="entry name" value="Pept_C14_caspase"/>
</dbReference>
<evidence type="ECO:0000313" key="3">
    <source>
        <dbReference type="Proteomes" id="UP000244090"/>
    </source>
</evidence>
<dbReference type="Gene3D" id="3.40.50.1460">
    <property type="match status" value="1"/>
</dbReference>
<dbReference type="OrthoDB" id="9812126at2"/>
<gene>
    <name evidence="2" type="ORF">C8N46_105252</name>
</gene>
<evidence type="ECO:0000313" key="2">
    <source>
        <dbReference type="EMBL" id="PTX61096.1"/>
    </source>
</evidence>
<dbReference type="SUPFAM" id="SSF52129">
    <property type="entry name" value="Caspase-like"/>
    <property type="match status" value="1"/>
</dbReference>
<dbReference type="AlphaFoldDB" id="A0A2T6BYJ0"/>
<dbReference type="Pfam" id="PF00656">
    <property type="entry name" value="Peptidase_C14"/>
    <property type="match status" value="1"/>
</dbReference>
<sequence length="319" mass="35835">MPRKALIVGINHYNHASKLDGCINDAKSVKNVLQFHGTHQRERNFHIDLKTSDQEQITSGGLQDALSSFFQSRREISLFYFSGHGYVRNGQGYLLTPECKRGDQGVPMKDILRMANDSPASNRIIILDCCHAGIFDNDFLGGNLTRIAEGVTVLAAATKKQYAIEMEGEGVFTKLFCNAMEGGAASIIGEITPGSVYGYIDKAMGQSGQRPVFTTKIQSYACLRKIASQINVVQLRKIIELFEHPDMDFKLDRTYEYTNTEEAISEHVEKFKILQLYNRVNLVIPVNAPHMYDAAQNEESCRLTEYGKSYWTLVKSEVI</sequence>
<dbReference type="Proteomes" id="UP000244090">
    <property type="component" value="Unassembled WGS sequence"/>
</dbReference>
<evidence type="ECO:0000259" key="1">
    <source>
        <dbReference type="Pfam" id="PF00656"/>
    </source>
</evidence>
<dbReference type="RefSeq" id="WP_108115207.1">
    <property type="nucleotide sequence ID" value="NZ_QBKT01000005.1"/>
</dbReference>
<accession>A0A2T6BYJ0</accession>
<protein>
    <submittedName>
        <fullName evidence="2">Caspase domain-containing protein</fullName>
    </submittedName>
</protein>
<feature type="domain" description="Peptidase C14 caspase" evidence="1">
    <location>
        <begin position="3"/>
        <end position="184"/>
    </location>
</feature>
<keyword evidence="3" id="KW-1185">Reference proteome</keyword>
<dbReference type="PANTHER" id="PTHR22576:SF37">
    <property type="entry name" value="MUCOSA-ASSOCIATED LYMPHOID TISSUE LYMPHOMA TRANSLOCATION PROTEIN 1"/>
    <property type="match status" value="1"/>
</dbReference>
<reference evidence="2 3" key="1">
    <citation type="submission" date="2018-04" db="EMBL/GenBank/DDBJ databases">
        <title>Genomic Encyclopedia of Archaeal and Bacterial Type Strains, Phase II (KMG-II): from individual species to whole genera.</title>
        <authorList>
            <person name="Goeker M."/>
        </authorList>
    </citation>
    <scope>NUCLEOTIDE SEQUENCE [LARGE SCALE GENOMIC DNA]</scope>
    <source>
        <strain evidence="2 3">DSM 25731</strain>
    </source>
</reference>
<dbReference type="PANTHER" id="PTHR22576">
    <property type="entry name" value="MUCOSA ASSOCIATED LYMPHOID TISSUE LYMPHOMA TRANSLOCATION PROTEIN 1/PARACASPASE"/>
    <property type="match status" value="1"/>
</dbReference>
<dbReference type="EMBL" id="QBKT01000005">
    <property type="protein sequence ID" value="PTX61096.1"/>
    <property type="molecule type" value="Genomic_DNA"/>
</dbReference>
<proteinExistence type="predicted"/>